<reference evidence="2" key="2">
    <citation type="submission" date="2014-02" db="EMBL/GenBank/DDBJ databases">
        <title>Annotation of the Genome Sequence of Fusarium oxysporum Fo47.</title>
        <authorList>
            <consortium name="The Broad Institute Genomics Platform"/>
            <person name="Ma L.-J."/>
            <person name="Corby-Kistler H."/>
            <person name="Broz K."/>
            <person name="Gale L.R."/>
            <person name="Jonkers W."/>
            <person name="O'Donnell K."/>
            <person name="Ploetz R."/>
            <person name="Steinberg C."/>
            <person name="Schwartz D.C."/>
            <person name="VanEtten H."/>
            <person name="Zhou S."/>
            <person name="Young S.K."/>
            <person name="Zeng Q."/>
            <person name="Gargeya S."/>
            <person name="Fitzgerald M."/>
            <person name="Abouelleil A."/>
            <person name="Alvarado L."/>
            <person name="Chapman S.B."/>
            <person name="Gainer-Dewar J."/>
            <person name="Goldberg J."/>
            <person name="Griggs A."/>
            <person name="Gujja S."/>
            <person name="Hansen M."/>
            <person name="Howarth C."/>
            <person name="Imamovic A."/>
            <person name="Ireland A."/>
            <person name="Larimer J."/>
            <person name="McCowan C."/>
            <person name="Murphy C."/>
            <person name="Pearson M."/>
            <person name="Poon T.W."/>
            <person name="Priest M."/>
            <person name="Roberts A."/>
            <person name="Saif S."/>
            <person name="Shea T."/>
            <person name="Sykes S."/>
            <person name="Wortman J."/>
            <person name="Nusbaum C."/>
            <person name="Birren B."/>
        </authorList>
    </citation>
    <scope>NUCLEOTIDE SEQUENCE</scope>
    <source>
        <strain evidence="2">Fo47</strain>
    </source>
</reference>
<dbReference type="EMBL" id="KI981499">
    <property type="protein sequence ID" value="EWZ27745.1"/>
    <property type="molecule type" value="Genomic_DNA"/>
</dbReference>
<dbReference type="VEuPathDB" id="FungiDB:FOZG_18539"/>
<feature type="region of interest" description="Disordered" evidence="1">
    <location>
        <begin position="35"/>
        <end position="54"/>
    </location>
</feature>
<evidence type="ECO:0000256" key="1">
    <source>
        <dbReference type="SAM" id="MobiDB-lite"/>
    </source>
</evidence>
<dbReference type="HOGENOM" id="CLU_2483475_0_0_1"/>
<gene>
    <name evidence="2" type="ORF">FOZG_18539</name>
</gene>
<dbReference type="AlphaFoldDB" id="W9JDL5"/>
<organism evidence="2">
    <name type="scientific">Fusarium oxysporum Fo47</name>
    <dbReference type="NCBI Taxonomy" id="660027"/>
    <lineage>
        <taxon>Eukaryota</taxon>
        <taxon>Fungi</taxon>
        <taxon>Dikarya</taxon>
        <taxon>Ascomycota</taxon>
        <taxon>Pezizomycotina</taxon>
        <taxon>Sordariomycetes</taxon>
        <taxon>Hypocreomycetidae</taxon>
        <taxon>Hypocreales</taxon>
        <taxon>Nectriaceae</taxon>
        <taxon>Fusarium</taxon>
        <taxon>Fusarium oxysporum species complex</taxon>
    </lineage>
</organism>
<name>W9JDL5_FUSOX</name>
<dbReference type="Proteomes" id="UP000030766">
    <property type="component" value="Unassembled WGS sequence"/>
</dbReference>
<feature type="compositionally biased region" description="Polar residues" evidence="1">
    <location>
        <begin position="43"/>
        <end position="54"/>
    </location>
</feature>
<protein>
    <submittedName>
        <fullName evidence="2">Uncharacterized protein</fullName>
    </submittedName>
</protein>
<proteinExistence type="predicted"/>
<evidence type="ECO:0000313" key="2">
    <source>
        <dbReference type="EMBL" id="EWZ27745.1"/>
    </source>
</evidence>
<sequence>MRLTAPVNGAMISGQTTKPWAKSARDILECRSWLSQPPRHRPSSSTSGTISEWTTVKRSHKASIVQIYTTRFAERQRMPNVWTRSRR</sequence>
<reference evidence="2" key="1">
    <citation type="submission" date="2011-06" db="EMBL/GenBank/DDBJ databases">
        <title>The Genome Sequence of Fusarium oxysporum Fo47.</title>
        <authorList>
            <consortium name="The Broad Institute Genome Sequencing Platform"/>
            <person name="Ma L.-J."/>
            <person name="Gale L.R."/>
            <person name="Schwartz D.C."/>
            <person name="Zhou S."/>
            <person name="Corby-Kistler H."/>
            <person name="Young S.K."/>
            <person name="Zeng Q."/>
            <person name="Gargeya S."/>
            <person name="Fitzgerald M."/>
            <person name="Haas B."/>
            <person name="Abouelleil A."/>
            <person name="Alvarado L."/>
            <person name="Arachchi H.M."/>
            <person name="Berlin A."/>
            <person name="Brown A."/>
            <person name="Chapman S.B."/>
            <person name="Chen Z."/>
            <person name="Dunbar C."/>
            <person name="Freedman E."/>
            <person name="Gearin G."/>
            <person name="Gellesch M."/>
            <person name="Goldberg J."/>
            <person name="Griggs A."/>
            <person name="Gujja S."/>
            <person name="Heiman D."/>
            <person name="Howarth C."/>
            <person name="Larson L."/>
            <person name="Lui A."/>
            <person name="MacDonald P.J.P."/>
            <person name="Mehta T."/>
            <person name="Montmayeur A."/>
            <person name="Murphy C."/>
            <person name="Neiman D."/>
            <person name="Pearson M."/>
            <person name="Priest M."/>
            <person name="Roberts A."/>
            <person name="Saif S."/>
            <person name="Shea T."/>
            <person name="Shenoy N."/>
            <person name="Sisk P."/>
            <person name="Stolte C."/>
            <person name="Sykes S."/>
            <person name="Wortman J."/>
            <person name="Nusbaum C."/>
            <person name="Birren B."/>
        </authorList>
    </citation>
    <scope>NUCLEOTIDE SEQUENCE [LARGE SCALE GENOMIC DNA]</scope>
    <source>
        <strain evidence="2">Fo47</strain>
    </source>
</reference>
<accession>W9JDL5</accession>